<keyword evidence="6" id="KW-0472">Membrane</keyword>
<comment type="similarity">
    <text evidence="2">Belongs to the fasciclin-like AGP family.</text>
</comment>
<dbReference type="SMART" id="SM00554">
    <property type="entry name" value="FAS1"/>
    <property type="match status" value="1"/>
</dbReference>
<feature type="region of interest" description="Disordered" evidence="8">
    <location>
        <begin position="181"/>
        <end position="228"/>
    </location>
</feature>
<dbReference type="SUPFAM" id="SSF82153">
    <property type="entry name" value="FAS1 domain"/>
    <property type="match status" value="1"/>
</dbReference>
<evidence type="ECO:0000313" key="12">
    <source>
        <dbReference type="Proteomes" id="UP001497480"/>
    </source>
</evidence>
<dbReference type="Gene3D" id="2.30.180.10">
    <property type="entry name" value="FAS1 domain"/>
    <property type="match status" value="1"/>
</dbReference>
<keyword evidence="4" id="KW-0336">GPI-anchor</keyword>
<keyword evidence="12" id="KW-1185">Reference proteome</keyword>
<reference evidence="11 12" key="1">
    <citation type="submission" date="2024-03" db="EMBL/GenBank/DDBJ databases">
        <authorList>
            <person name="Martinez-Hernandez J."/>
        </authorList>
    </citation>
    <scope>NUCLEOTIDE SEQUENCE [LARGE SCALE GENOMIC DNA]</scope>
</reference>
<keyword evidence="3" id="KW-1003">Cell membrane</keyword>
<dbReference type="InterPro" id="IPR045003">
    <property type="entry name" value="FLA_A"/>
</dbReference>
<dbReference type="Proteomes" id="UP001497480">
    <property type="component" value="Unassembled WGS sequence"/>
</dbReference>
<evidence type="ECO:0000256" key="3">
    <source>
        <dbReference type="ARBA" id="ARBA00022475"/>
    </source>
</evidence>
<evidence type="ECO:0000256" key="5">
    <source>
        <dbReference type="ARBA" id="ARBA00022729"/>
    </source>
</evidence>
<keyword evidence="4" id="KW-0325">Glycoprotein</keyword>
<evidence type="ECO:0000256" key="1">
    <source>
        <dbReference type="ARBA" id="ARBA00004609"/>
    </source>
</evidence>
<dbReference type="PROSITE" id="PS50213">
    <property type="entry name" value="FAS1"/>
    <property type="match status" value="1"/>
</dbReference>
<evidence type="ECO:0000256" key="6">
    <source>
        <dbReference type="ARBA" id="ARBA00023136"/>
    </source>
</evidence>
<dbReference type="PANTHER" id="PTHR32077:SF54">
    <property type="entry name" value="FASCICLIN-LIKE ARABINOGALACTAN PROTEIN 13-RELATED"/>
    <property type="match status" value="1"/>
</dbReference>
<comment type="subcellular location">
    <subcellularLocation>
        <location evidence="1">Cell membrane</location>
        <topology evidence="1">Lipid-anchor</topology>
        <topology evidence="1">GPI-anchor</topology>
    </subcellularLocation>
</comment>
<dbReference type="PANTHER" id="PTHR32077">
    <property type="entry name" value="FASCICLIN-LIKE ARABINOGALACTAN PROTEIN"/>
    <property type="match status" value="1"/>
</dbReference>
<dbReference type="EMBL" id="CAXHTB010000024">
    <property type="protein sequence ID" value="CAL0332893.1"/>
    <property type="molecule type" value="Genomic_DNA"/>
</dbReference>
<comment type="function">
    <text evidence="7">May be a cell surface adhesion protein.</text>
</comment>
<gene>
    <name evidence="11" type="ORF">LLUT_LOCUS33953</name>
</gene>
<evidence type="ECO:0000256" key="4">
    <source>
        <dbReference type="ARBA" id="ARBA00022622"/>
    </source>
</evidence>
<feature type="chain" id="PRO_5043774337" description="FAS1 domain-containing protein" evidence="9">
    <location>
        <begin position="27"/>
        <end position="251"/>
    </location>
</feature>
<name>A0AAV1YIT4_LUPLU</name>
<dbReference type="Pfam" id="PF02469">
    <property type="entry name" value="Fasciclin"/>
    <property type="match status" value="1"/>
</dbReference>
<evidence type="ECO:0000256" key="8">
    <source>
        <dbReference type="SAM" id="MobiDB-lite"/>
    </source>
</evidence>
<dbReference type="InterPro" id="IPR000782">
    <property type="entry name" value="FAS1_domain"/>
</dbReference>
<feature type="signal peptide" evidence="9">
    <location>
        <begin position="1"/>
        <end position="26"/>
    </location>
</feature>
<dbReference type="GO" id="GO:0009834">
    <property type="term" value="P:plant-type secondary cell wall biogenesis"/>
    <property type="evidence" value="ECO:0007669"/>
    <property type="project" value="TreeGrafter"/>
</dbReference>
<comment type="caution">
    <text evidence="11">The sequence shown here is derived from an EMBL/GenBank/DDBJ whole genome shotgun (WGS) entry which is preliminary data.</text>
</comment>
<evidence type="ECO:0000256" key="2">
    <source>
        <dbReference type="ARBA" id="ARBA00007843"/>
    </source>
</evidence>
<dbReference type="GO" id="GO:0098552">
    <property type="term" value="C:side of membrane"/>
    <property type="evidence" value="ECO:0007669"/>
    <property type="project" value="UniProtKB-KW"/>
</dbReference>
<evidence type="ECO:0000256" key="9">
    <source>
        <dbReference type="SAM" id="SignalP"/>
    </source>
</evidence>
<dbReference type="InterPro" id="IPR036378">
    <property type="entry name" value="FAS1_dom_sf"/>
</dbReference>
<evidence type="ECO:0000259" key="10">
    <source>
        <dbReference type="PROSITE" id="PS50213"/>
    </source>
</evidence>
<evidence type="ECO:0000256" key="7">
    <source>
        <dbReference type="ARBA" id="ARBA00024686"/>
    </source>
</evidence>
<keyword evidence="5 9" id="KW-0732">Signal</keyword>
<accession>A0AAV1YIT4</accession>
<protein>
    <recommendedName>
        <fullName evidence="10">FAS1 domain-containing protein</fullName>
    </recommendedName>
</protein>
<evidence type="ECO:0000313" key="11">
    <source>
        <dbReference type="EMBL" id="CAL0332893.1"/>
    </source>
</evidence>
<feature type="domain" description="FAS1" evidence="10">
    <location>
        <begin position="33"/>
        <end position="171"/>
    </location>
</feature>
<organism evidence="11 12">
    <name type="scientific">Lupinus luteus</name>
    <name type="common">European yellow lupine</name>
    <dbReference type="NCBI Taxonomy" id="3873"/>
    <lineage>
        <taxon>Eukaryota</taxon>
        <taxon>Viridiplantae</taxon>
        <taxon>Streptophyta</taxon>
        <taxon>Embryophyta</taxon>
        <taxon>Tracheophyta</taxon>
        <taxon>Spermatophyta</taxon>
        <taxon>Magnoliopsida</taxon>
        <taxon>eudicotyledons</taxon>
        <taxon>Gunneridae</taxon>
        <taxon>Pentapetalae</taxon>
        <taxon>rosids</taxon>
        <taxon>fabids</taxon>
        <taxon>Fabales</taxon>
        <taxon>Fabaceae</taxon>
        <taxon>Papilionoideae</taxon>
        <taxon>50 kb inversion clade</taxon>
        <taxon>genistoids sensu lato</taxon>
        <taxon>core genistoids</taxon>
        <taxon>Genisteae</taxon>
        <taxon>Lupinus</taxon>
    </lineage>
</organism>
<proteinExistence type="inferred from homology"/>
<sequence>MASNNVALILLTLTHFLFLLAPQTGAQPAASGPANLTGTLELGGQYTTFIRLLNETQQIIQIQSQLNTTTQGFTIFAPTDNAFQILPSGAINGLTVDQKVKLVLYHIIPKYYTLTDLLTVSNPVNTEASWGLNFTGHGNQVNVSTGVVETALNNALREHFPLAVYEVDVVLLPLELFGTKSPKSAPSPKSTTSPKSTPFPKSSNTSAEIPSPAAEADAAPSPSHSKNGAAGMNVRLGIVVGLGLICMGAMS</sequence>
<keyword evidence="4" id="KW-0449">Lipoprotein</keyword>
<feature type="compositionally biased region" description="Low complexity" evidence="8">
    <location>
        <begin position="181"/>
        <end position="223"/>
    </location>
</feature>
<dbReference type="AlphaFoldDB" id="A0AAV1YIT4"/>
<dbReference type="GO" id="GO:0005886">
    <property type="term" value="C:plasma membrane"/>
    <property type="evidence" value="ECO:0007669"/>
    <property type="project" value="UniProtKB-SubCell"/>
</dbReference>